<dbReference type="EMBL" id="KZ820325">
    <property type="protein sequence ID" value="PWN47840.1"/>
    <property type="molecule type" value="Genomic_DNA"/>
</dbReference>
<evidence type="ECO:0000313" key="2">
    <source>
        <dbReference type="Proteomes" id="UP000245626"/>
    </source>
</evidence>
<accession>A0ACD0NPY1</accession>
<sequence>MSSSRQPSGMAPLPGTGPSVVPATPARSMRKRNHLQLSAKQFDKMSRRLLAVQKSTGKHNRLSPIDPEGQLPTASDELLSGQGQLPPSSSSGPLPELGEGGQRRIASYIIEENEEEEAGPLRLQGERMDLKESTEYWLRRQSKVSRGLAQQVGRGPDGAALAAAAARGLKGKGVAPVDSFLHEGSFVFNPLNRRVPLPSPRKAMARTSSHLPTSSTSGPGASSRPPFVDQVPQETNVKGPTADEDIIPLSLADKEMQEALILEDLLFVLMGIEGQYIQFSPTYAPDDAASRLRGANFTLDSALDPSLKDLVERILPVATFFTSIYAFVEMDSSLEFGTVTHALCAAIRDLLKEYEILVVQLEHQLATSPSFTLQKLWFYVHPTLRTLSMVHSLTSEIASISHADLLEEDEDSDSSSGGSDADMFSNASQLERDRRALLGLDDPDEGIEGGIAKGGEILSMLWDRITRMSGDPSAHKLFTTLFHRASQPYARTLVKWISTGHLSDTYEEFMIMEDAAVTRASLESDPTDEYWERRYTLRDETMLALRERQRQLGIDLDDIAEDENATTRGFLTGGAKIPSFLEPWKHKILLAGKYLNVIRECGIDVTSGKDTVNEGNGDDQLIIMNDESFFRRIEENYQQANSTLLKLLIDDQHIVDRLRSLKHFLFLSESDFFMSFLDQSAHELRKKVDPHRIRETTQMRLQTHLGMVLGSSSSVGFHDPYREDVRVELASEGAYAQLKRIAETKGGIEAAKALARQEKARESSAARNEALVMSLIQFDVAVKFPVSLVISKKNILRWQFVHRCLVHLKILERSLSDVWKEHSEEHWKVKIKDHPPLERWKRRLFKLRYRMMFLVQQLLAFQTGEVLEPNWRDLESKMIKAKTVDQFMKDHFDFLNTCRKECMLTDLRYLAYHSRLTMTITVFSENRVRFRDQLQIELGRWEEAKNVAKLEGSSEPPKPALQESTLEFIGKIESNWDKNMKGFRDVVNLLSTTDNPAALPLSYRLQTALL</sequence>
<dbReference type="Proteomes" id="UP000245626">
    <property type="component" value="Unassembled WGS sequence"/>
</dbReference>
<evidence type="ECO:0000313" key="1">
    <source>
        <dbReference type="EMBL" id="PWN47840.1"/>
    </source>
</evidence>
<organism evidence="1 2">
    <name type="scientific">Violaceomyces palustris</name>
    <dbReference type="NCBI Taxonomy" id="1673888"/>
    <lineage>
        <taxon>Eukaryota</taxon>
        <taxon>Fungi</taxon>
        <taxon>Dikarya</taxon>
        <taxon>Basidiomycota</taxon>
        <taxon>Ustilaginomycotina</taxon>
        <taxon>Ustilaginomycetes</taxon>
        <taxon>Violaceomycetales</taxon>
        <taxon>Violaceomycetaceae</taxon>
        <taxon>Violaceomyces</taxon>
    </lineage>
</organism>
<protein>
    <submittedName>
        <fullName evidence="1">Uncharacterized protein</fullName>
    </submittedName>
</protein>
<gene>
    <name evidence="1" type="ORF">IE53DRAFT_348536</name>
</gene>
<proteinExistence type="predicted"/>
<reference evidence="1 2" key="1">
    <citation type="journal article" date="2018" name="Mol. Biol. Evol.">
        <title>Broad Genomic Sampling Reveals a Smut Pathogenic Ancestry of the Fungal Clade Ustilaginomycotina.</title>
        <authorList>
            <person name="Kijpornyongpan T."/>
            <person name="Mondo S.J."/>
            <person name="Barry K."/>
            <person name="Sandor L."/>
            <person name="Lee J."/>
            <person name="Lipzen A."/>
            <person name="Pangilinan J."/>
            <person name="LaButti K."/>
            <person name="Hainaut M."/>
            <person name="Henrissat B."/>
            <person name="Grigoriev I.V."/>
            <person name="Spatafora J.W."/>
            <person name="Aime M.C."/>
        </authorList>
    </citation>
    <scope>NUCLEOTIDE SEQUENCE [LARGE SCALE GENOMIC DNA]</scope>
    <source>
        <strain evidence="1 2">SA 807</strain>
    </source>
</reference>
<name>A0ACD0NPY1_9BASI</name>
<keyword evidence="2" id="KW-1185">Reference proteome</keyword>